<dbReference type="EMBL" id="JBEFLD010000006">
    <property type="protein sequence ID" value="MEQ6291371.1"/>
    <property type="molecule type" value="Genomic_DNA"/>
</dbReference>
<name>A0ABV1M5P1_9NEIS</name>
<dbReference type="InterPro" id="IPR036388">
    <property type="entry name" value="WH-like_DNA-bd_sf"/>
</dbReference>
<sequence length="302" mass="33403">MLDDLALFVSIVESGSLNAAAGRAGMPPATLTRRLQRLEQQLGCRLLHRSARRLVPSSEGWQYYERCRPLLDSLRQATEALDSAINHVAGTVRVLAPVTLATGVLQPAWAGFMTAHPQINLELQLSNQREDLIGSGADLAVRVGPLPDSQLNQRLLGRAPTVLVASPAYLQQHGWPQHPHELAQHALLLAEPLMEWRLQHRSSGEWLNLPPPATARLRVNEIQLAVDMACAGLGILYCPLSQAYRALADGRLQRALPDWRGDARDIYAVWPQQRHLPARVRALLDYLIDFTAGHPLFAGEEL</sequence>
<organism evidence="6 7">
    <name type="scientific">Vogesella oryzagri</name>
    <dbReference type="NCBI Taxonomy" id="3160864"/>
    <lineage>
        <taxon>Bacteria</taxon>
        <taxon>Pseudomonadati</taxon>
        <taxon>Pseudomonadota</taxon>
        <taxon>Betaproteobacteria</taxon>
        <taxon>Neisseriales</taxon>
        <taxon>Chromobacteriaceae</taxon>
        <taxon>Vogesella</taxon>
    </lineage>
</organism>
<dbReference type="InterPro" id="IPR005119">
    <property type="entry name" value="LysR_subst-bd"/>
</dbReference>
<dbReference type="PANTHER" id="PTHR30537">
    <property type="entry name" value="HTH-TYPE TRANSCRIPTIONAL REGULATOR"/>
    <property type="match status" value="1"/>
</dbReference>
<proteinExistence type="inferred from homology"/>
<evidence type="ECO:0000256" key="1">
    <source>
        <dbReference type="ARBA" id="ARBA00009437"/>
    </source>
</evidence>
<comment type="similarity">
    <text evidence="1">Belongs to the LysR transcriptional regulatory family.</text>
</comment>
<dbReference type="CDD" id="cd08422">
    <property type="entry name" value="PBP2_CrgA_like"/>
    <property type="match status" value="1"/>
</dbReference>
<accession>A0ABV1M5P1</accession>
<evidence type="ECO:0000256" key="2">
    <source>
        <dbReference type="ARBA" id="ARBA00023015"/>
    </source>
</evidence>
<reference evidence="6" key="1">
    <citation type="submission" date="2024-06" db="EMBL/GenBank/DDBJ databases">
        <title>Genome sequence of Vogesella sp. MAHUQ-64.</title>
        <authorList>
            <person name="Huq M.A."/>
        </authorList>
    </citation>
    <scope>NUCLEOTIDE SEQUENCE</scope>
    <source>
        <strain evidence="6">MAHUQ-64</strain>
    </source>
</reference>
<dbReference type="SUPFAM" id="SSF46785">
    <property type="entry name" value="Winged helix' DNA-binding domain"/>
    <property type="match status" value="1"/>
</dbReference>
<dbReference type="Gene3D" id="3.40.190.290">
    <property type="match status" value="1"/>
</dbReference>
<comment type="caution">
    <text evidence="6">The sequence shown here is derived from an EMBL/GenBank/DDBJ whole genome shotgun (WGS) entry which is preliminary data.</text>
</comment>
<dbReference type="RefSeq" id="WP_349588138.1">
    <property type="nucleotide sequence ID" value="NZ_JBEFLD010000006.1"/>
</dbReference>
<dbReference type="Pfam" id="PF00126">
    <property type="entry name" value="HTH_1"/>
    <property type="match status" value="1"/>
</dbReference>
<gene>
    <name evidence="6" type="ORF">ABNW52_12185</name>
</gene>
<keyword evidence="3" id="KW-0238">DNA-binding</keyword>
<protein>
    <submittedName>
        <fullName evidence="6">LysR family transcriptional regulator</fullName>
    </submittedName>
</protein>
<evidence type="ECO:0000259" key="5">
    <source>
        <dbReference type="PROSITE" id="PS50931"/>
    </source>
</evidence>
<dbReference type="Proteomes" id="UP001433638">
    <property type="component" value="Unassembled WGS sequence"/>
</dbReference>
<dbReference type="InterPro" id="IPR000847">
    <property type="entry name" value="LysR_HTH_N"/>
</dbReference>
<dbReference type="Gene3D" id="1.10.10.10">
    <property type="entry name" value="Winged helix-like DNA-binding domain superfamily/Winged helix DNA-binding domain"/>
    <property type="match status" value="1"/>
</dbReference>
<evidence type="ECO:0000313" key="6">
    <source>
        <dbReference type="EMBL" id="MEQ6291371.1"/>
    </source>
</evidence>
<keyword evidence="4" id="KW-0804">Transcription</keyword>
<dbReference type="InterPro" id="IPR036390">
    <property type="entry name" value="WH_DNA-bd_sf"/>
</dbReference>
<evidence type="ECO:0000313" key="7">
    <source>
        <dbReference type="Proteomes" id="UP001433638"/>
    </source>
</evidence>
<evidence type="ECO:0000256" key="3">
    <source>
        <dbReference type="ARBA" id="ARBA00023125"/>
    </source>
</evidence>
<dbReference type="InterPro" id="IPR058163">
    <property type="entry name" value="LysR-type_TF_proteobact-type"/>
</dbReference>
<keyword evidence="7" id="KW-1185">Reference proteome</keyword>
<evidence type="ECO:0000256" key="4">
    <source>
        <dbReference type="ARBA" id="ARBA00023163"/>
    </source>
</evidence>
<dbReference type="Pfam" id="PF03466">
    <property type="entry name" value="LysR_substrate"/>
    <property type="match status" value="1"/>
</dbReference>
<feature type="domain" description="HTH lysR-type" evidence="5">
    <location>
        <begin position="1"/>
        <end position="57"/>
    </location>
</feature>
<dbReference type="PANTHER" id="PTHR30537:SF5">
    <property type="entry name" value="HTH-TYPE TRANSCRIPTIONAL ACTIVATOR TTDR-RELATED"/>
    <property type="match status" value="1"/>
</dbReference>
<keyword evidence="2" id="KW-0805">Transcription regulation</keyword>
<dbReference type="SUPFAM" id="SSF53850">
    <property type="entry name" value="Periplasmic binding protein-like II"/>
    <property type="match status" value="1"/>
</dbReference>
<dbReference type="PROSITE" id="PS50931">
    <property type="entry name" value="HTH_LYSR"/>
    <property type="match status" value="1"/>
</dbReference>